<evidence type="ECO:0000313" key="2">
    <source>
        <dbReference type="EMBL" id="ACR36121.1"/>
    </source>
</evidence>
<protein>
    <submittedName>
        <fullName evidence="2">Uncharacterized protein</fullName>
    </submittedName>
</protein>
<feature type="region of interest" description="Disordered" evidence="1">
    <location>
        <begin position="106"/>
        <end position="128"/>
    </location>
</feature>
<dbReference type="EMBL" id="BT085768">
    <property type="protein sequence ID" value="ACR36121.1"/>
    <property type="molecule type" value="mRNA"/>
</dbReference>
<evidence type="ECO:0000256" key="1">
    <source>
        <dbReference type="SAM" id="MobiDB-lite"/>
    </source>
</evidence>
<reference evidence="2" key="1">
    <citation type="journal article" date="2009" name="PLoS Genet.">
        <title>Sequencing, mapping, and analysis of 27,455 maize full-length cDNAs.</title>
        <authorList>
            <person name="Soderlund C."/>
            <person name="Descour A."/>
            <person name="Kudrna D."/>
            <person name="Bomhoff M."/>
            <person name="Boyd L."/>
            <person name="Currie J."/>
            <person name="Angelova A."/>
            <person name="Collura K."/>
            <person name="Wissotski M."/>
            <person name="Ashley E."/>
            <person name="Morrow D."/>
            <person name="Fernandes J."/>
            <person name="Walbot V."/>
            <person name="Yu Y."/>
        </authorList>
    </citation>
    <scope>NUCLEOTIDE SEQUENCE</scope>
    <source>
        <strain evidence="2">B73</strain>
    </source>
</reference>
<dbReference type="AlphaFoldDB" id="C4J4M1"/>
<organism evidence="2">
    <name type="scientific">Zea mays</name>
    <name type="common">Maize</name>
    <dbReference type="NCBI Taxonomy" id="4577"/>
    <lineage>
        <taxon>Eukaryota</taxon>
        <taxon>Viridiplantae</taxon>
        <taxon>Streptophyta</taxon>
        <taxon>Embryophyta</taxon>
        <taxon>Tracheophyta</taxon>
        <taxon>Spermatophyta</taxon>
        <taxon>Magnoliopsida</taxon>
        <taxon>Liliopsida</taxon>
        <taxon>Poales</taxon>
        <taxon>Poaceae</taxon>
        <taxon>PACMAD clade</taxon>
        <taxon>Panicoideae</taxon>
        <taxon>Andropogonodae</taxon>
        <taxon>Andropogoneae</taxon>
        <taxon>Tripsacinae</taxon>
        <taxon>Zea</taxon>
    </lineage>
</organism>
<sequence>MIPWYCCNFWRIHLQTNRASTCHSVRSFLNITLSKEMLDTTQESYALYKQRRRRSSLDFLHPVGIFSSTGYISSSLCYHLGVCLRVRVEKYVPPCGYYKRNPSSNYNRLDKHPTTGNGTSSRKQYCPRLTPGRLGVPDRVVLEGQVVEVPVHVVHHPVLIKERRRAVLATLPLAPTAAATYPRHAAAPLAPAAELQPCLCTGGST</sequence>
<accession>C4J4M1</accession>
<proteinExistence type="evidence at transcript level"/>
<name>C4J4M1_MAIZE</name>
<reference evidence="2" key="2">
    <citation type="submission" date="2012-06" db="EMBL/GenBank/DDBJ databases">
        <authorList>
            <person name="Yu Y."/>
            <person name="Currie J."/>
            <person name="Lomeli R."/>
            <person name="Angelova A."/>
            <person name="Collura K."/>
            <person name="Wissotski M."/>
            <person name="Campos D."/>
            <person name="Kudrna D."/>
            <person name="Golser W."/>
            <person name="Ashely E."/>
            <person name="Descour A."/>
            <person name="Fernandes J."/>
            <person name="Soderlund C."/>
            <person name="Walbot V."/>
        </authorList>
    </citation>
    <scope>NUCLEOTIDE SEQUENCE</scope>
    <source>
        <strain evidence="2">B73</strain>
    </source>
</reference>
<feature type="compositionally biased region" description="Polar residues" evidence="1">
    <location>
        <begin position="114"/>
        <end position="123"/>
    </location>
</feature>